<dbReference type="Gene3D" id="2.120.10.80">
    <property type="entry name" value="Kelch-type beta propeller"/>
    <property type="match status" value="1"/>
</dbReference>
<feature type="compositionally biased region" description="Polar residues" evidence="3">
    <location>
        <begin position="294"/>
        <end position="311"/>
    </location>
</feature>
<dbReference type="PANTHER" id="PTHR45972:SF1">
    <property type="entry name" value="KELCH DOMAIN-CONTAINING PROTEIN 7A"/>
    <property type="match status" value="1"/>
</dbReference>
<evidence type="ECO:0000313" key="4">
    <source>
        <dbReference type="EMBL" id="KAG8569938.1"/>
    </source>
</evidence>
<dbReference type="InterPro" id="IPR006652">
    <property type="entry name" value="Kelch_1"/>
</dbReference>
<evidence type="ECO:0000256" key="1">
    <source>
        <dbReference type="ARBA" id="ARBA00022441"/>
    </source>
</evidence>
<dbReference type="InterPro" id="IPR052310">
    <property type="entry name" value="Kelch/BTB_domain_protein"/>
</dbReference>
<evidence type="ECO:0000313" key="5">
    <source>
        <dbReference type="Proteomes" id="UP000824782"/>
    </source>
</evidence>
<keyword evidence="2" id="KW-0677">Repeat</keyword>
<evidence type="ECO:0000256" key="3">
    <source>
        <dbReference type="SAM" id="MobiDB-lite"/>
    </source>
</evidence>
<dbReference type="Proteomes" id="UP000824782">
    <property type="component" value="Unassembled WGS sequence"/>
</dbReference>
<dbReference type="SMART" id="SM00612">
    <property type="entry name" value="Kelch"/>
    <property type="match status" value="2"/>
</dbReference>
<comment type="caution">
    <text evidence="4">The sequence shown here is derived from an EMBL/GenBank/DDBJ whole genome shotgun (WGS) entry which is preliminary data.</text>
</comment>
<feature type="region of interest" description="Disordered" evidence="3">
    <location>
        <begin position="288"/>
        <end position="330"/>
    </location>
</feature>
<dbReference type="EMBL" id="WNYA01000006">
    <property type="protein sequence ID" value="KAG8569938.1"/>
    <property type="molecule type" value="Genomic_DNA"/>
</dbReference>
<protein>
    <submittedName>
        <fullName evidence="4">Uncharacterized protein</fullName>
    </submittedName>
</protein>
<dbReference type="SUPFAM" id="SSF117281">
    <property type="entry name" value="Kelch motif"/>
    <property type="match status" value="1"/>
</dbReference>
<keyword evidence="5" id="KW-1185">Reference proteome</keyword>
<dbReference type="Pfam" id="PF01344">
    <property type="entry name" value="Kelch_1"/>
    <property type="match status" value="2"/>
</dbReference>
<proteinExistence type="predicted"/>
<dbReference type="InterPro" id="IPR015915">
    <property type="entry name" value="Kelch-typ_b-propeller"/>
</dbReference>
<gene>
    <name evidence="4" type="ORF">GDO81_014597</name>
</gene>
<name>A0AAV7BBL2_ENGPU</name>
<organism evidence="4 5">
    <name type="scientific">Engystomops pustulosus</name>
    <name type="common">Tungara frog</name>
    <name type="synonym">Physalaemus pustulosus</name>
    <dbReference type="NCBI Taxonomy" id="76066"/>
    <lineage>
        <taxon>Eukaryota</taxon>
        <taxon>Metazoa</taxon>
        <taxon>Chordata</taxon>
        <taxon>Craniata</taxon>
        <taxon>Vertebrata</taxon>
        <taxon>Euteleostomi</taxon>
        <taxon>Amphibia</taxon>
        <taxon>Batrachia</taxon>
        <taxon>Anura</taxon>
        <taxon>Neobatrachia</taxon>
        <taxon>Hyloidea</taxon>
        <taxon>Leptodactylidae</taxon>
        <taxon>Leiuperinae</taxon>
        <taxon>Engystomops</taxon>
    </lineage>
</organism>
<accession>A0AAV7BBL2</accession>
<dbReference type="AlphaFoldDB" id="A0AAV7BBL2"/>
<reference evidence="4" key="1">
    <citation type="thesis" date="2020" institute="ProQuest LLC" country="789 East Eisenhower Parkway, Ann Arbor, MI, USA">
        <title>Comparative Genomics and Chromosome Evolution.</title>
        <authorList>
            <person name="Mudd A.B."/>
        </authorList>
    </citation>
    <scope>NUCLEOTIDE SEQUENCE</scope>
    <source>
        <strain evidence="4">237g6f4</strain>
        <tissue evidence="4">Blood</tissue>
    </source>
</reference>
<sequence length="667" mass="75328">MQLIGKVALSATAVFILALAYRFYKLRKLESTGPNEKQDPGCVTEKITSVETPLRDHIGEEASNLRFRCVHNNLQNSSLTDHGNKNLAELPVTVRQAQEGLLTADVTCKDQRGLKIVQLHKEDDPLQSQQQFRDDTDVCDGEETITTTESGDYRRQEPEGGEMQGKLELAKGSLGQDSEDHDNERKEKLHQDTSTHRQDDDNTDGGPTQTRDQREKTVASNSQSVTDKVDHQFEIHGHQSPLTDLLPSTENWEKSQQEATNNNNNNTEDKAKAEATQLPNSFNDIQKTEDQEDNSTQPQDIQCNVSPPATASSLSSNQSEEDSSGLAHSGPKTYHISIDAESKLDINLELGNCYDVLCLAKKYNHDVLLAEAYKIMSDNYLEILQNPNIYGRLNATERDLILENRMKGRRFVVVADIDTQAINSSANQSSLSYYDSDYDRWQAMSNIPSEAVSRGCSMAALFNYIFIVLGSDGLDRQMKPTKRVLCYNPLTDTWKEVAPLKEARPHCKLVALDGCLYAIGGECLHTVERYDPRQNRWSYIAPLPNDTFAVAHMATAYDDEIYVTGGTIRYMLLRYNLREKIWKNSHISGSKDRTTEIVVANNFLYRFDLNRNMGISVHRCNIRARIWNFHLRFLADEVSPRFMEVDLQTVPLPKGILYPIVLVLGVK</sequence>
<evidence type="ECO:0000256" key="2">
    <source>
        <dbReference type="ARBA" id="ARBA00022737"/>
    </source>
</evidence>
<feature type="compositionally biased region" description="Basic and acidic residues" evidence="3">
    <location>
        <begin position="182"/>
        <end position="200"/>
    </location>
</feature>
<feature type="region of interest" description="Disordered" evidence="3">
    <location>
        <begin position="122"/>
        <end position="226"/>
    </location>
</feature>
<keyword evidence="1" id="KW-0880">Kelch repeat</keyword>
<dbReference type="PANTHER" id="PTHR45972">
    <property type="entry name" value="BTB_2 DOMAIN-CONTAINING PROTEIN"/>
    <property type="match status" value="1"/>
</dbReference>